<organism evidence="1 2">
    <name type="scientific">Fusarium oxysporum f. sp. cubense (strain race 1)</name>
    <name type="common">Panama disease fungus</name>
    <dbReference type="NCBI Taxonomy" id="1229664"/>
    <lineage>
        <taxon>Eukaryota</taxon>
        <taxon>Fungi</taxon>
        <taxon>Dikarya</taxon>
        <taxon>Ascomycota</taxon>
        <taxon>Pezizomycotina</taxon>
        <taxon>Sordariomycetes</taxon>
        <taxon>Hypocreomycetidae</taxon>
        <taxon>Hypocreales</taxon>
        <taxon>Nectriaceae</taxon>
        <taxon>Fusarium</taxon>
        <taxon>Fusarium oxysporum species complex</taxon>
    </lineage>
</organism>
<dbReference type="AlphaFoldDB" id="N4URH2"/>
<name>N4URH2_FUSC1</name>
<dbReference type="HOGENOM" id="CLU_2775970_0_0_1"/>
<evidence type="ECO:0000313" key="1">
    <source>
        <dbReference type="EMBL" id="ENH72710.1"/>
    </source>
</evidence>
<evidence type="ECO:0000313" key="2">
    <source>
        <dbReference type="Proteomes" id="UP000016928"/>
    </source>
</evidence>
<protein>
    <submittedName>
        <fullName evidence="1">Uncharacterized protein</fullName>
    </submittedName>
</protein>
<reference evidence="2" key="2">
    <citation type="journal article" date="2014" name="PLoS ONE">
        <title>Genome and Transcriptome Analysis of the Fungal Pathogen Fusarium oxysporum f. sp. cubense Causing Banana Vascular Wilt Disease.</title>
        <authorList>
            <person name="Guo L."/>
            <person name="Han L."/>
            <person name="Yang L."/>
            <person name="Zeng H."/>
            <person name="Fan D."/>
            <person name="Zhu Y."/>
            <person name="Feng Y."/>
            <person name="Wang G."/>
            <person name="Peng C."/>
            <person name="Jiang X."/>
            <person name="Zhou D."/>
            <person name="Ni P."/>
            <person name="Liang C."/>
            <person name="Liu L."/>
            <person name="Wang J."/>
            <person name="Mao C."/>
            <person name="Fang X."/>
            <person name="Peng M."/>
            <person name="Huang J."/>
        </authorList>
    </citation>
    <scope>NUCLEOTIDE SEQUENCE [LARGE SCALE GENOMIC DNA]</scope>
    <source>
        <strain evidence="2">race 1</strain>
    </source>
</reference>
<sequence>MLCHVACGIVGDGVFDRGDSPSDDTRASRALILLDNGEADGRLPVGLGLGAARVMRYDRCWLRPGVEIL</sequence>
<gene>
    <name evidence="1" type="ORF">FOC1_g10013374</name>
</gene>
<dbReference type="Proteomes" id="UP000016928">
    <property type="component" value="Unassembled WGS sequence"/>
</dbReference>
<dbReference type="EMBL" id="KB730093">
    <property type="protein sequence ID" value="ENH72710.1"/>
    <property type="molecule type" value="Genomic_DNA"/>
</dbReference>
<dbReference type="VEuPathDB" id="FungiDB:FOC1_g10013374"/>
<proteinExistence type="predicted"/>
<accession>N4URH2</accession>
<reference evidence="2" key="1">
    <citation type="submission" date="2012-09" db="EMBL/GenBank/DDBJ databases">
        <title>Genome sequencing and comparative transcriptomics of race 1 and race 4 of banana pathogen: Fusarium oxysporum f. sp. cubense.</title>
        <authorList>
            <person name="Fang X."/>
            <person name="Huang J."/>
        </authorList>
    </citation>
    <scope>NUCLEOTIDE SEQUENCE [LARGE SCALE GENOMIC DNA]</scope>
    <source>
        <strain evidence="2">race 1</strain>
    </source>
</reference>